<dbReference type="SUPFAM" id="SSF54695">
    <property type="entry name" value="POZ domain"/>
    <property type="match status" value="1"/>
</dbReference>
<proteinExistence type="predicted"/>
<dbReference type="AlphaFoldDB" id="A0A915HVC6"/>
<dbReference type="Gene3D" id="3.30.710.10">
    <property type="entry name" value="Potassium Channel Kv1.1, Chain A"/>
    <property type="match status" value="1"/>
</dbReference>
<feature type="domain" description="BTB" evidence="1">
    <location>
        <begin position="76"/>
        <end position="182"/>
    </location>
</feature>
<keyword evidence="2" id="KW-1185">Reference proteome</keyword>
<dbReference type="Proteomes" id="UP000887565">
    <property type="component" value="Unplaced"/>
</dbReference>
<dbReference type="InterPro" id="IPR000210">
    <property type="entry name" value="BTB/POZ_dom"/>
</dbReference>
<evidence type="ECO:0000313" key="2">
    <source>
        <dbReference type="Proteomes" id="UP000887565"/>
    </source>
</evidence>
<reference evidence="3" key="1">
    <citation type="submission" date="2022-11" db="UniProtKB">
        <authorList>
            <consortium name="WormBaseParasite"/>
        </authorList>
    </citation>
    <scope>IDENTIFICATION</scope>
</reference>
<dbReference type="Pfam" id="PF00651">
    <property type="entry name" value="BTB"/>
    <property type="match status" value="1"/>
</dbReference>
<evidence type="ECO:0000259" key="1">
    <source>
        <dbReference type="Pfam" id="PF00651"/>
    </source>
</evidence>
<dbReference type="WBParaSite" id="nRc.2.0.1.t05854-RA">
    <property type="protein sequence ID" value="nRc.2.0.1.t05854-RA"/>
    <property type="gene ID" value="nRc.2.0.1.g05854"/>
</dbReference>
<accession>A0A915HVC6</accession>
<name>A0A915HVC6_ROMCU</name>
<sequence length="265" mass="31019">MTGVRPGNFFFSQQDTAISKGRGRIPVNGYQNQLSIETDSSNSGINNRLEGGDPLMDTEQTIVQNFFCPHSKYENDTVVILSDGQFYVPRVMLFWSSQYFRNLVEIIPASDPDYHYYAQIQVHFQWKVAKDRKFYEILEMIRCLFPCPVQKSVDNKNFRLLLKLSDEYKIANLKHLCQEFLLRDMSCSIGQNPDKAVELFELAAKHNLTNVFQTLLEFFVGLKREYFQIFYEKMDPAMIAVVLDAKLKLDRDKKNVQYEYFMNES</sequence>
<dbReference type="InterPro" id="IPR011333">
    <property type="entry name" value="SKP1/BTB/POZ_sf"/>
</dbReference>
<protein>
    <submittedName>
        <fullName evidence="3">BTB domain-containing protein</fullName>
    </submittedName>
</protein>
<evidence type="ECO:0000313" key="3">
    <source>
        <dbReference type="WBParaSite" id="nRc.2.0.1.t05854-RA"/>
    </source>
</evidence>
<organism evidence="2 3">
    <name type="scientific">Romanomermis culicivorax</name>
    <name type="common">Nematode worm</name>
    <dbReference type="NCBI Taxonomy" id="13658"/>
    <lineage>
        <taxon>Eukaryota</taxon>
        <taxon>Metazoa</taxon>
        <taxon>Ecdysozoa</taxon>
        <taxon>Nematoda</taxon>
        <taxon>Enoplea</taxon>
        <taxon>Dorylaimia</taxon>
        <taxon>Mermithida</taxon>
        <taxon>Mermithoidea</taxon>
        <taxon>Mermithidae</taxon>
        <taxon>Romanomermis</taxon>
    </lineage>
</organism>